<dbReference type="OrthoDB" id="427711at2759"/>
<proteinExistence type="predicted"/>
<keyword evidence="4" id="KW-1185">Reference proteome</keyword>
<dbReference type="PANTHER" id="PTHR45990">
    <property type="entry name" value="DNA REPAIR PROTEIN REV1"/>
    <property type="match status" value="1"/>
</dbReference>
<dbReference type="PROSITE" id="PS50172">
    <property type="entry name" value="BRCT"/>
    <property type="match status" value="1"/>
</dbReference>
<evidence type="ECO:0000256" key="1">
    <source>
        <dbReference type="SAM" id="MobiDB-lite"/>
    </source>
</evidence>
<dbReference type="SMART" id="SM00292">
    <property type="entry name" value="BRCT"/>
    <property type="match status" value="1"/>
</dbReference>
<dbReference type="InParanoid" id="D2VL18"/>
<dbReference type="GO" id="GO:0070987">
    <property type="term" value="P:error-free translesion synthesis"/>
    <property type="evidence" value="ECO:0007669"/>
    <property type="project" value="TreeGrafter"/>
</dbReference>
<feature type="domain" description="BRCT" evidence="2">
    <location>
        <begin position="124"/>
        <end position="223"/>
    </location>
</feature>
<dbReference type="KEGG" id="ngr:NAEGRDRAFT_80398"/>
<dbReference type="PANTHER" id="PTHR45990:SF1">
    <property type="entry name" value="DNA REPAIR PROTEIN REV1"/>
    <property type="match status" value="1"/>
</dbReference>
<dbReference type="InterPro" id="IPR036420">
    <property type="entry name" value="BRCT_dom_sf"/>
</dbReference>
<evidence type="ECO:0000313" key="4">
    <source>
        <dbReference type="Proteomes" id="UP000006671"/>
    </source>
</evidence>
<organism evidence="4">
    <name type="scientific">Naegleria gruberi</name>
    <name type="common">Amoeba</name>
    <dbReference type="NCBI Taxonomy" id="5762"/>
    <lineage>
        <taxon>Eukaryota</taxon>
        <taxon>Discoba</taxon>
        <taxon>Heterolobosea</taxon>
        <taxon>Tetramitia</taxon>
        <taxon>Eutetramitia</taxon>
        <taxon>Vahlkampfiidae</taxon>
        <taxon>Naegleria</taxon>
    </lineage>
</organism>
<name>D2VL18_NAEGR</name>
<dbReference type="VEuPathDB" id="AmoebaDB:NAEGRDRAFT_80398"/>
<dbReference type="SUPFAM" id="SSF52113">
    <property type="entry name" value="BRCT domain"/>
    <property type="match status" value="1"/>
</dbReference>
<accession>D2VL18</accession>
<dbReference type="GO" id="GO:0042276">
    <property type="term" value="P:error-prone translesion synthesis"/>
    <property type="evidence" value="ECO:0007669"/>
    <property type="project" value="TreeGrafter"/>
</dbReference>
<dbReference type="InterPro" id="IPR001357">
    <property type="entry name" value="BRCT_dom"/>
</dbReference>
<reference evidence="3 4" key="1">
    <citation type="journal article" date="2010" name="Cell">
        <title>The genome of Naegleria gruberi illuminates early eukaryotic versatility.</title>
        <authorList>
            <person name="Fritz-Laylin L.K."/>
            <person name="Prochnik S.E."/>
            <person name="Ginger M.L."/>
            <person name="Dacks J.B."/>
            <person name="Carpenter M.L."/>
            <person name="Field M.C."/>
            <person name="Kuo A."/>
            <person name="Paredez A."/>
            <person name="Chapman J."/>
            <person name="Pham J."/>
            <person name="Shu S."/>
            <person name="Neupane R."/>
            <person name="Cipriano M."/>
            <person name="Mancuso J."/>
            <person name="Tu H."/>
            <person name="Salamov A."/>
            <person name="Lindquist E."/>
            <person name="Shapiro H."/>
            <person name="Lucas S."/>
            <person name="Grigoriev I.V."/>
            <person name="Cande W.Z."/>
            <person name="Fulton C."/>
            <person name="Rokhsar D.S."/>
            <person name="Dawson S.C."/>
        </authorList>
    </citation>
    <scope>NUCLEOTIDE SEQUENCE [LARGE SCALE GENOMIC DNA]</scope>
    <source>
        <strain evidence="3 4">NEG-M</strain>
    </source>
</reference>
<dbReference type="EMBL" id="GG738879">
    <property type="protein sequence ID" value="EFC42459.1"/>
    <property type="molecule type" value="Genomic_DNA"/>
</dbReference>
<dbReference type="AlphaFoldDB" id="D2VL18"/>
<feature type="region of interest" description="Disordered" evidence="1">
    <location>
        <begin position="1"/>
        <end position="58"/>
    </location>
</feature>
<dbReference type="RefSeq" id="XP_002675203.1">
    <property type="nucleotide sequence ID" value="XM_002675157.1"/>
</dbReference>
<dbReference type="Pfam" id="PF00533">
    <property type="entry name" value="BRCT"/>
    <property type="match status" value="1"/>
</dbReference>
<protein>
    <submittedName>
        <fullName evidence="3">BRCT-domain-containing protein</fullName>
    </submittedName>
</protein>
<dbReference type="OMA" id="IAEHICH"/>
<dbReference type="Gene3D" id="3.40.50.10190">
    <property type="entry name" value="BRCT domain"/>
    <property type="match status" value="1"/>
</dbReference>
<dbReference type="GeneID" id="8851767"/>
<dbReference type="STRING" id="5762.D2VL18"/>
<sequence>MQQEQKAPTTEENKQNINGDEIPKLFHSGKVVRGPRHLKQIKNQQTLVREEKKNQSSLEKIPTEITSEEDYWSFRTNKLQQQRSESSAKKTCLDIYSNVVHKLKDGSEKENEMPLALDNSNRGVNTQLFSGLVFFFNSIRGSGPNSQYNLVKLASVHGATVLPNPSRKRKLTHVIASNLPNSKIERMENKKHISNLHVKYVTPSWLTDSITQNKVLSEASYLLTKPNSPSTTKFFTIKK</sequence>
<dbReference type="GO" id="GO:0005634">
    <property type="term" value="C:nucleus"/>
    <property type="evidence" value="ECO:0007669"/>
    <property type="project" value="TreeGrafter"/>
</dbReference>
<evidence type="ECO:0000259" key="2">
    <source>
        <dbReference type="PROSITE" id="PS50172"/>
    </source>
</evidence>
<gene>
    <name evidence="3" type="ORF">NAEGRDRAFT_80398</name>
</gene>
<dbReference type="Proteomes" id="UP000006671">
    <property type="component" value="Unassembled WGS sequence"/>
</dbReference>
<dbReference type="GO" id="GO:0003887">
    <property type="term" value="F:DNA-directed DNA polymerase activity"/>
    <property type="evidence" value="ECO:0007669"/>
    <property type="project" value="TreeGrafter"/>
</dbReference>
<evidence type="ECO:0000313" key="3">
    <source>
        <dbReference type="EMBL" id="EFC42459.1"/>
    </source>
</evidence>
<dbReference type="GO" id="GO:0017125">
    <property type="term" value="F:deoxycytidyl transferase activity"/>
    <property type="evidence" value="ECO:0007669"/>
    <property type="project" value="TreeGrafter"/>
</dbReference>